<dbReference type="InterPro" id="IPR020471">
    <property type="entry name" value="AKR"/>
</dbReference>
<sequence>MSGAARALLRALQLWLVSGEYQWGSPVTLLRANHGLHLPFPQRSVLVPTDGDLETQMSLMNGLQMPLLIYRLGPVWEFPFKTKIYEKVREALQLGYRHLDFSEHYGAEKEVVRAIQDSGVPREALFLAGKLSAADHYPLGALRAVQQQMKHLDLTYLDLFMLTKPIYDPAVLRAVWEILESYHHRGIFRSLGVSNFDLVSLELLEQVAKVPPVYLQNRPTLLYMYIYILHIFVCLHLRFEPRVTSPVQKLSLGSAQDPHVLSIARRWNRSSQELLSRWLLQLGCAIVAPAPFGPPLSPLVLQEDMRQLGGLISLSSSVPGVGPPSWMEDVYGLARFGPPAVLGVTGANGADVGWWTE</sequence>
<proteinExistence type="inferred from homology"/>
<feature type="domain" description="NADP-dependent oxidoreductase" evidence="5">
    <location>
        <begin position="76"/>
        <end position="222"/>
    </location>
</feature>
<dbReference type="PANTHER" id="PTHR43827:SF3">
    <property type="entry name" value="NADP-DEPENDENT OXIDOREDUCTASE DOMAIN-CONTAINING PROTEIN"/>
    <property type="match status" value="1"/>
</dbReference>
<keyword evidence="2" id="KW-0521">NADP</keyword>
<protein>
    <recommendedName>
        <fullName evidence="5">NADP-dependent oxidoreductase domain-containing protein</fullName>
    </recommendedName>
</protein>
<evidence type="ECO:0000313" key="7">
    <source>
        <dbReference type="Proteomes" id="UP001642484"/>
    </source>
</evidence>
<evidence type="ECO:0000313" key="6">
    <source>
        <dbReference type="EMBL" id="CAK9096586.1"/>
    </source>
</evidence>
<keyword evidence="3" id="KW-0560">Oxidoreductase</keyword>
<comment type="similarity">
    <text evidence="1">Belongs to the aldo/keto reductase family.</text>
</comment>
<reference evidence="6 7" key="1">
    <citation type="submission" date="2024-02" db="EMBL/GenBank/DDBJ databases">
        <authorList>
            <person name="Chen Y."/>
            <person name="Shah S."/>
            <person name="Dougan E. K."/>
            <person name="Thang M."/>
            <person name="Chan C."/>
        </authorList>
    </citation>
    <scope>NUCLEOTIDE SEQUENCE [LARGE SCALE GENOMIC DNA]</scope>
</reference>
<dbReference type="SUPFAM" id="SSF51430">
    <property type="entry name" value="NAD(P)-linked oxidoreductase"/>
    <property type="match status" value="1"/>
</dbReference>
<gene>
    <name evidence="6" type="ORF">CCMP2556_LOCUS45915</name>
</gene>
<keyword evidence="4" id="KW-0732">Signal</keyword>
<dbReference type="Proteomes" id="UP001642484">
    <property type="component" value="Unassembled WGS sequence"/>
</dbReference>
<evidence type="ECO:0000256" key="4">
    <source>
        <dbReference type="SAM" id="SignalP"/>
    </source>
</evidence>
<dbReference type="PRINTS" id="PR00069">
    <property type="entry name" value="ALDKETRDTASE"/>
</dbReference>
<accession>A0ABP0R7L9</accession>
<feature type="chain" id="PRO_5046728637" description="NADP-dependent oxidoreductase domain-containing protein" evidence="4">
    <location>
        <begin position="20"/>
        <end position="357"/>
    </location>
</feature>
<dbReference type="Pfam" id="PF00248">
    <property type="entry name" value="Aldo_ket_red"/>
    <property type="match status" value="1"/>
</dbReference>
<feature type="signal peptide" evidence="4">
    <location>
        <begin position="1"/>
        <end position="19"/>
    </location>
</feature>
<comment type="caution">
    <text evidence="6">The sequence shown here is derived from an EMBL/GenBank/DDBJ whole genome shotgun (WGS) entry which is preliminary data.</text>
</comment>
<dbReference type="PANTHER" id="PTHR43827">
    <property type="entry name" value="2,5-DIKETO-D-GLUCONIC ACID REDUCTASE"/>
    <property type="match status" value="1"/>
</dbReference>
<evidence type="ECO:0000259" key="5">
    <source>
        <dbReference type="Pfam" id="PF00248"/>
    </source>
</evidence>
<dbReference type="Gene3D" id="3.20.20.100">
    <property type="entry name" value="NADP-dependent oxidoreductase domain"/>
    <property type="match status" value="1"/>
</dbReference>
<dbReference type="InterPro" id="IPR023210">
    <property type="entry name" value="NADP_OxRdtase_dom"/>
</dbReference>
<evidence type="ECO:0000256" key="2">
    <source>
        <dbReference type="ARBA" id="ARBA00022857"/>
    </source>
</evidence>
<dbReference type="InterPro" id="IPR036812">
    <property type="entry name" value="NAD(P)_OxRdtase_dom_sf"/>
</dbReference>
<name>A0ABP0R7L9_9DINO</name>
<dbReference type="PROSITE" id="PS00062">
    <property type="entry name" value="ALDOKETO_REDUCTASE_2"/>
    <property type="match status" value="1"/>
</dbReference>
<keyword evidence="7" id="KW-1185">Reference proteome</keyword>
<organism evidence="6 7">
    <name type="scientific">Durusdinium trenchii</name>
    <dbReference type="NCBI Taxonomy" id="1381693"/>
    <lineage>
        <taxon>Eukaryota</taxon>
        <taxon>Sar</taxon>
        <taxon>Alveolata</taxon>
        <taxon>Dinophyceae</taxon>
        <taxon>Suessiales</taxon>
        <taxon>Symbiodiniaceae</taxon>
        <taxon>Durusdinium</taxon>
    </lineage>
</organism>
<evidence type="ECO:0000256" key="3">
    <source>
        <dbReference type="ARBA" id="ARBA00023002"/>
    </source>
</evidence>
<evidence type="ECO:0000256" key="1">
    <source>
        <dbReference type="ARBA" id="ARBA00007905"/>
    </source>
</evidence>
<dbReference type="InterPro" id="IPR018170">
    <property type="entry name" value="Aldo/ket_reductase_CS"/>
</dbReference>
<dbReference type="EMBL" id="CAXAMN010025628">
    <property type="protein sequence ID" value="CAK9096586.1"/>
    <property type="molecule type" value="Genomic_DNA"/>
</dbReference>